<organism evidence="9 10">
    <name type="scientific">Aeromonas salmonicida</name>
    <dbReference type="NCBI Taxonomy" id="645"/>
    <lineage>
        <taxon>Bacteria</taxon>
        <taxon>Pseudomonadati</taxon>
        <taxon>Pseudomonadota</taxon>
        <taxon>Gammaproteobacteria</taxon>
        <taxon>Aeromonadales</taxon>
        <taxon>Aeromonadaceae</taxon>
        <taxon>Aeromonas</taxon>
    </lineage>
</organism>
<accession>A0AAX3VNF2</accession>
<dbReference type="CDD" id="cd00130">
    <property type="entry name" value="PAS"/>
    <property type="match status" value="1"/>
</dbReference>
<dbReference type="Proteomes" id="UP001239426">
    <property type="component" value="Chromosome"/>
</dbReference>
<proteinExistence type="inferred from homology"/>
<feature type="region of interest" description="Disordered" evidence="5">
    <location>
        <begin position="524"/>
        <end position="548"/>
    </location>
</feature>
<dbReference type="NCBIfam" id="TIGR00229">
    <property type="entry name" value="sensory_box"/>
    <property type="match status" value="1"/>
</dbReference>
<feature type="domain" description="PAS" evidence="8">
    <location>
        <begin position="21"/>
        <end position="60"/>
    </location>
</feature>
<name>A0AAX3VNF2_AERSA</name>
<dbReference type="InterPro" id="IPR000014">
    <property type="entry name" value="PAS"/>
</dbReference>
<dbReference type="Pfam" id="PF08447">
    <property type="entry name" value="PAS_3"/>
    <property type="match status" value="1"/>
</dbReference>
<dbReference type="SMART" id="SM00091">
    <property type="entry name" value="PAS"/>
    <property type="match status" value="1"/>
</dbReference>
<feature type="transmembrane region" description="Helical" evidence="6">
    <location>
        <begin position="176"/>
        <end position="195"/>
    </location>
</feature>
<dbReference type="AlphaFoldDB" id="A0AAX3VNF2"/>
<comment type="similarity">
    <text evidence="3">Belongs to the methyl-accepting chemotaxis (MCP) protein family.</text>
</comment>
<evidence type="ECO:0000256" key="2">
    <source>
        <dbReference type="ARBA" id="ARBA00023224"/>
    </source>
</evidence>
<keyword evidence="2 4" id="KW-0807">Transducer</keyword>
<dbReference type="GO" id="GO:0006935">
    <property type="term" value="P:chemotaxis"/>
    <property type="evidence" value="ECO:0007669"/>
    <property type="project" value="UniProtKB-ARBA"/>
</dbReference>
<keyword evidence="6" id="KW-0472">Membrane</keyword>
<evidence type="ECO:0000256" key="4">
    <source>
        <dbReference type="PROSITE-ProRule" id="PRU00284"/>
    </source>
</evidence>
<dbReference type="PANTHER" id="PTHR32089">
    <property type="entry name" value="METHYL-ACCEPTING CHEMOTAXIS PROTEIN MCPB"/>
    <property type="match status" value="1"/>
</dbReference>
<dbReference type="PROSITE" id="PS50112">
    <property type="entry name" value="PAS"/>
    <property type="match status" value="1"/>
</dbReference>
<gene>
    <name evidence="9" type="ORF">QLQ87_10955</name>
</gene>
<dbReference type="GO" id="GO:0016020">
    <property type="term" value="C:membrane"/>
    <property type="evidence" value="ECO:0007669"/>
    <property type="project" value="UniProtKB-SubCell"/>
</dbReference>
<evidence type="ECO:0000313" key="9">
    <source>
        <dbReference type="EMBL" id="WHF34757.1"/>
    </source>
</evidence>
<evidence type="ECO:0000256" key="1">
    <source>
        <dbReference type="ARBA" id="ARBA00004370"/>
    </source>
</evidence>
<dbReference type="RefSeq" id="WP_282683185.1">
    <property type="nucleotide sequence ID" value="NZ_CP124841.1"/>
</dbReference>
<dbReference type="GO" id="GO:0007165">
    <property type="term" value="P:signal transduction"/>
    <property type="evidence" value="ECO:0007669"/>
    <property type="project" value="UniProtKB-KW"/>
</dbReference>
<dbReference type="InterPro" id="IPR013655">
    <property type="entry name" value="PAS_fold_3"/>
</dbReference>
<reference evidence="9" key="1">
    <citation type="submission" date="2023-05" db="EMBL/GenBank/DDBJ databases">
        <title>Aeromonas salmonicida 57, complete genome.</title>
        <authorList>
            <person name="Shao L."/>
        </authorList>
    </citation>
    <scope>NUCLEOTIDE SEQUENCE</scope>
    <source>
        <strain evidence="9">57</strain>
    </source>
</reference>
<dbReference type="PANTHER" id="PTHR32089:SF112">
    <property type="entry name" value="LYSOZYME-LIKE PROTEIN-RELATED"/>
    <property type="match status" value="1"/>
</dbReference>
<evidence type="ECO:0000259" key="8">
    <source>
        <dbReference type="PROSITE" id="PS50112"/>
    </source>
</evidence>
<evidence type="ECO:0000256" key="3">
    <source>
        <dbReference type="ARBA" id="ARBA00029447"/>
    </source>
</evidence>
<feature type="transmembrane region" description="Helical" evidence="6">
    <location>
        <begin position="152"/>
        <end position="170"/>
    </location>
</feature>
<evidence type="ECO:0000313" key="10">
    <source>
        <dbReference type="Proteomes" id="UP001239426"/>
    </source>
</evidence>
<dbReference type="SUPFAM" id="SSF58104">
    <property type="entry name" value="Methyl-accepting chemotaxis protein (MCP) signaling domain"/>
    <property type="match status" value="1"/>
</dbReference>
<dbReference type="SUPFAM" id="SSF55785">
    <property type="entry name" value="PYP-like sensor domain (PAS domain)"/>
    <property type="match status" value="1"/>
</dbReference>
<evidence type="ECO:0000256" key="5">
    <source>
        <dbReference type="SAM" id="MobiDB-lite"/>
    </source>
</evidence>
<dbReference type="InterPro" id="IPR035965">
    <property type="entry name" value="PAS-like_dom_sf"/>
</dbReference>
<dbReference type="EMBL" id="CP124841">
    <property type="protein sequence ID" value="WHF34757.1"/>
    <property type="molecule type" value="Genomic_DNA"/>
</dbReference>
<comment type="subcellular location">
    <subcellularLocation>
        <location evidence="1">Membrane</location>
    </subcellularLocation>
</comment>
<dbReference type="CDD" id="cd11386">
    <property type="entry name" value="MCP_signal"/>
    <property type="match status" value="1"/>
</dbReference>
<evidence type="ECO:0000256" key="6">
    <source>
        <dbReference type="SAM" id="Phobius"/>
    </source>
</evidence>
<sequence length="548" mass="59869">MRVNQPVTQRERLYPDHQNLISTTDLESRITYANDEFCDIAGFSPDELRGQHHNLVRHPDMPKQAFADMWHHIKEGKSWMGPVKNRCKNGDHYWVSAFVTPIKDTNGRIAEFQSVRTAPSEALKQRAEGVYADLRNDKVPLALRLPTFSHTLTINLCLLLSLATMLGLGYSQGINWQLTLAALPLALAAMVIHALSRRLGKLNKMARSRFDNPLMQLLYNTNKVDNIAAIELAMLMNQAEFNAVLARTQQTCTQILQAAEGDLRNAESITDNLQQQQAETNQVATAITEMSESIREVSQSSSDASSLLDETTDLFRNGNSSVAETVAAVAGMNSELTTSKTVISELVGHCRDIDGILDVINNIANQTNLLALNAAIEAARAGEAGRGFSVVADEIRSLAIKTQASTSEIQKMITELQTSAGDAEQAMEKGCQLSESCQQKASATGSILQQINSMLQQVASGSGQIAQAVQEQSHVTAEINRNVLSIKTLADDSSTGSQHAVHGITQLVSQLSDLDRLVRQFQKPAPTTQNRHAHAAAVPNAMPVRQTR</sequence>
<evidence type="ECO:0000259" key="7">
    <source>
        <dbReference type="PROSITE" id="PS50111"/>
    </source>
</evidence>
<keyword evidence="6" id="KW-1133">Transmembrane helix</keyword>
<keyword evidence="6" id="KW-0812">Transmembrane</keyword>
<dbReference type="Pfam" id="PF00015">
    <property type="entry name" value="MCPsignal"/>
    <property type="match status" value="1"/>
</dbReference>
<dbReference type="InterPro" id="IPR004089">
    <property type="entry name" value="MCPsignal_dom"/>
</dbReference>
<protein>
    <submittedName>
        <fullName evidence="9">PAS domain-containing methyl-accepting chemotaxis protein</fullName>
    </submittedName>
</protein>
<dbReference type="Gene3D" id="3.30.450.20">
    <property type="entry name" value="PAS domain"/>
    <property type="match status" value="1"/>
</dbReference>
<dbReference type="PROSITE" id="PS50111">
    <property type="entry name" value="CHEMOTAXIS_TRANSDUC_2"/>
    <property type="match status" value="1"/>
</dbReference>
<dbReference type="SMART" id="SM00283">
    <property type="entry name" value="MA"/>
    <property type="match status" value="1"/>
</dbReference>
<dbReference type="Gene3D" id="1.10.287.950">
    <property type="entry name" value="Methyl-accepting chemotaxis protein"/>
    <property type="match status" value="1"/>
</dbReference>
<feature type="domain" description="Methyl-accepting transducer" evidence="7">
    <location>
        <begin position="251"/>
        <end position="487"/>
    </location>
</feature>
<dbReference type="FunFam" id="1.10.287.950:FF:000001">
    <property type="entry name" value="Methyl-accepting chemotaxis sensory transducer"/>
    <property type="match status" value="1"/>
</dbReference>